<organism evidence="3 4">
    <name type="scientific">Rotaria sordida</name>
    <dbReference type="NCBI Taxonomy" id="392033"/>
    <lineage>
        <taxon>Eukaryota</taxon>
        <taxon>Metazoa</taxon>
        <taxon>Spiralia</taxon>
        <taxon>Gnathifera</taxon>
        <taxon>Rotifera</taxon>
        <taxon>Eurotatoria</taxon>
        <taxon>Bdelloidea</taxon>
        <taxon>Philodinida</taxon>
        <taxon>Philodinidae</taxon>
        <taxon>Rotaria</taxon>
    </lineage>
</organism>
<gene>
    <name evidence="3" type="ORF">JXQ802_LOCUS36363</name>
    <name evidence="2" type="ORF">PYM288_LOCUS23404</name>
</gene>
<evidence type="ECO:0000313" key="4">
    <source>
        <dbReference type="Proteomes" id="UP000663870"/>
    </source>
</evidence>
<dbReference type="AlphaFoldDB" id="A0A815MZR5"/>
<dbReference type="EMBL" id="CAJNOL010001861">
    <property type="protein sequence ID" value="CAF1429880.1"/>
    <property type="molecule type" value="Genomic_DNA"/>
</dbReference>
<evidence type="ECO:0000256" key="1">
    <source>
        <dbReference type="SAM" id="MobiDB-lite"/>
    </source>
</evidence>
<evidence type="ECO:0000313" key="3">
    <source>
        <dbReference type="EMBL" id="CAF1429880.1"/>
    </source>
</evidence>
<dbReference type="Proteomes" id="UP000663870">
    <property type="component" value="Unassembled WGS sequence"/>
</dbReference>
<reference evidence="3" key="1">
    <citation type="submission" date="2021-02" db="EMBL/GenBank/DDBJ databases">
        <authorList>
            <person name="Nowell W R."/>
        </authorList>
    </citation>
    <scope>NUCLEOTIDE SEQUENCE</scope>
</reference>
<protein>
    <recommendedName>
        <fullName evidence="5">CCHC-type domain-containing protein</fullName>
    </recommendedName>
</protein>
<accession>A0A815MZR5</accession>
<evidence type="ECO:0008006" key="5">
    <source>
        <dbReference type="Google" id="ProtNLM"/>
    </source>
</evidence>
<sequence>MTNYHSDKNMVHNIHQQKCYSIDNLTDQSSKSCLNNKRLCPVTHDDSQSIVHCINDSNHQQQRPPPPLMSYSTMINSPARSKRGSPSSDPDEDDFQVITHTTRFISSRTIINSNNINNQRGPPDHQNVTTASARYATSRFPFPPYIIRFKSNQITLNKFKEEVVKCVDDDMDILLYVKDSISFASLYDETKWPLKIAGEDYMFPSRPSIPPQLSVIVKNVNVRIDFEEFTNDVKSLIPEVINVIRMKNKFGNVIHMVKLEFSSVSARQDLLDAKKLMINYISYEITEFLSPAQVLICSKCSGIGHFRKQCSEQDETCKTCAQAFPDLKSHQCSASPICKHCKGDHLSNSMKCPVIKSFRAELTRKLLSSNTNPTAVPPNNNNNNNYRFDSLNFPPLPSTQAQLNNPMMSKLDDLIGKINDVKDHLASLTLKYDKFEKFMVEKAKHDIHVSHQIDTLSANDQEFKKDLLNHHMLLGRHENFFTKLFIPILEEVFSWMAVQNQDKKGNTLDADLKCRLERYVVQMRKTREGKHRFN</sequence>
<feature type="compositionally biased region" description="Polar residues" evidence="1">
    <location>
        <begin position="70"/>
        <end position="88"/>
    </location>
</feature>
<comment type="caution">
    <text evidence="3">The sequence shown here is derived from an EMBL/GenBank/DDBJ whole genome shotgun (WGS) entry which is preliminary data.</text>
</comment>
<dbReference type="EMBL" id="CAJNOH010001082">
    <property type="protein sequence ID" value="CAF1173551.1"/>
    <property type="molecule type" value="Genomic_DNA"/>
</dbReference>
<evidence type="ECO:0000313" key="2">
    <source>
        <dbReference type="EMBL" id="CAF1173551.1"/>
    </source>
</evidence>
<feature type="region of interest" description="Disordered" evidence="1">
    <location>
        <begin position="57"/>
        <end position="94"/>
    </location>
</feature>
<proteinExistence type="predicted"/>
<keyword evidence="4" id="KW-1185">Reference proteome</keyword>
<name>A0A815MZR5_9BILA</name>
<dbReference type="Proteomes" id="UP000663854">
    <property type="component" value="Unassembled WGS sequence"/>
</dbReference>